<name>A0A9D4FDK8_DREPO</name>
<feature type="signal peptide" evidence="2">
    <location>
        <begin position="1"/>
        <end position="23"/>
    </location>
</feature>
<evidence type="ECO:0000256" key="1">
    <source>
        <dbReference type="ARBA" id="ARBA00022729"/>
    </source>
</evidence>
<feature type="chain" id="PRO_5038636361" evidence="2">
    <location>
        <begin position="24"/>
        <end position="229"/>
    </location>
</feature>
<keyword evidence="4" id="KW-1185">Reference proteome</keyword>
<dbReference type="InterPro" id="IPR050975">
    <property type="entry name" value="Sleep_regulator"/>
</dbReference>
<evidence type="ECO:0000313" key="3">
    <source>
        <dbReference type="EMBL" id="KAH3796765.1"/>
    </source>
</evidence>
<accession>A0A9D4FDK8</accession>
<reference evidence="3" key="2">
    <citation type="submission" date="2020-11" db="EMBL/GenBank/DDBJ databases">
        <authorList>
            <person name="McCartney M.A."/>
            <person name="Auch B."/>
            <person name="Kono T."/>
            <person name="Mallez S."/>
            <person name="Becker A."/>
            <person name="Gohl D.M."/>
            <person name="Silverstein K.A.T."/>
            <person name="Koren S."/>
            <person name="Bechman K.B."/>
            <person name="Herman A."/>
            <person name="Abrahante J.E."/>
            <person name="Garbe J."/>
        </authorList>
    </citation>
    <scope>NUCLEOTIDE SEQUENCE</scope>
    <source>
        <strain evidence="3">Duluth1</strain>
        <tissue evidence="3">Whole animal</tissue>
    </source>
</reference>
<dbReference type="Proteomes" id="UP000828390">
    <property type="component" value="Unassembled WGS sequence"/>
</dbReference>
<dbReference type="EMBL" id="JAIWYP010000007">
    <property type="protein sequence ID" value="KAH3796765.1"/>
    <property type="molecule type" value="Genomic_DNA"/>
</dbReference>
<reference evidence="3" key="1">
    <citation type="journal article" date="2019" name="bioRxiv">
        <title>The Genome of the Zebra Mussel, Dreissena polymorpha: A Resource for Invasive Species Research.</title>
        <authorList>
            <person name="McCartney M.A."/>
            <person name="Auch B."/>
            <person name="Kono T."/>
            <person name="Mallez S."/>
            <person name="Zhang Y."/>
            <person name="Obille A."/>
            <person name="Becker A."/>
            <person name="Abrahante J.E."/>
            <person name="Garbe J."/>
            <person name="Badalamenti J.P."/>
            <person name="Herman A."/>
            <person name="Mangelson H."/>
            <person name="Liachko I."/>
            <person name="Sullivan S."/>
            <person name="Sone E.D."/>
            <person name="Koren S."/>
            <person name="Silverstein K.A.T."/>
            <person name="Beckman K.B."/>
            <person name="Gohl D.M."/>
        </authorList>
    </citation>
    <scope>NUCLEOTIDE SEQUENCE</scope>
    <source>
        <strain evidence="3">Duluth1</strain>
        <tissue evidence="3">Whole animal</tissue>
    </source>
</reference>
<evidence type="ECO:0000256" key="2">
    <source>
        <dbReference type="SAM" id="SignalP"/>
    </source>
</evidence>
<proteinExistence type="predicted"/>
<gene>
    <name evidence="3" type="ORF">DPMN_150336</name>
</gene>
<dbReference type="AlphaFoldDB" id="A0A9D4FDK8"/>
<evidence type="ECO:0000313" key="4">
    <source>
        <dbReference type="Proteomes" id="UP000828390"/>
    </source>
</evidence>
<sequence>MERMFFCILVVAWCCIMTAPVNGVRCYACTGDANITQGCLDPIDPNAPGVLIDDSCLKKCYTQYAYGGVQRGCVPPGMEIDNTCSTGDDGIKRCVCDKDLCNAASSNYYVSTLPSVTRTPVNGVRCYACTGNANITKGCIDPIDPNAPGVRIVDNCLGKCYTRYAEGGVQRGCAPPGMELDNKCSTGDDGIKKCVCDKDLCNAASSNYYVSTLFSVGIALSILLIQRIA</sequence>
<dbReference type="PANTHER" id="PTHR33562">
    <property type="entry name" value="ATILLA, ISOFORM B-RELATED-RELATED"/>
    <property type="match status" value="1"/>
</dbReference>
<protein>
    <submittedName>
        <fullName evidence="3">Uncharacterized protein</fullName>
    </submittedName>
</protein>
<comment type="caution">
    <text evidence="3">The sequence shown here is derived from an EMBL/GenBank/DDBJ whole genome shotgun (WGS) entry which is preliminary data.</text>
</comment>
<keyword evidence="1 2" id="KW-0732">Signal</keyword>
<organism evidence="3 4">
    <name type="scientific">Dreissena polymorpha</name>
    <name type="common">Zebra mussel</name>
    <name type="synonym">Mytilus polymorpha</name>
    <dbReference type="NCBI Taxonomy" id="45954"/>
    <lineage>
        <taxon>Eukaryota</taxon>
        <taxon>Metazoa</taxon>
        <taxon>Spiralia</taxon>
        <taxon>Lophotrochozoa</taxon>
        <taxon>Mollusca</taxon>
        <taxon>Bivalvia</taxon>
        <taxon>Autobranchia</taxon>
        <taxon>Heteroconchia</taxon>
        <taxon>Euheterodonta</taxon>
        <taxon>Imparidentia</taxon>
        <taxon>Neoheterodontei</taxon>
        <taxon>Myida</taxon>
        <taxon>Dreissenoidea</taxon>
        <taxon>Dreissenidae</taxon>
        <taxon>Dreissena</taxon>
    </lineage>
</organism>